<proteinExistence type="predicted"/>
<evidence type="ECO:0000313" key="3">
    <source>
        <dbReference type="Proteomes" id="UP000484858"/>
    </source>
</evidence>
<sequence>MWYHFCPADPVMTETPQILDNRQWIAKVLAAILPGLGLVFAVMAILGRLAGTTGDPRSLPAQALMWLTAVLWVFVLGTCFLFPTGRRAWAVLGGACAVLWGCFLLLRLFLS</sequence>
<dbReference type="Proteomes" id="UP000484858">
    <property type="component" value="Unassembled WGS sequence"/>
</dbReference>
<feature type="transmembrane region" description="Helical" evidence="1">
    <location>
        <begin position="63"/>
        <end position="83"/>
    </location>
</feature>
<feature type="transmembrane region" description="Helical" evidence="1">
    <location>
        <begin position="89"/>
        <end position="110"/>
    </location>
</feature>
<dbReference type="AlphaFoldDB" id="A0A829X2E0"/>
<evidence type="ECO:0008006" key="4">
    <source>
        <dbReference type="Google" id="ProtNLM"/>
    </source>
</evidence>
<evidence type="ECO:0000256" key="1">
    <source>
        <dbReference type="SAM" id="Phobius"/>
    </source>
</evidence>
<name>A0A829X2E0_GLUOY</name>
<keyword evidence="1" id="KW-1133">Transmembrane helix</keyword>
<dbReference type="EMBL" id="BARJ01000009">
    <property type="protein sequence ID" value="GEM17017.1"/>
    <property type="molecule type" value="Genomic_DNA"/>
</dbReference>
<keyword evidence="1" id="KW-0472">Membrane</keyword>
<reference evidence="2 3" key="1">
    <citation type="submission" date="2013-04" db="EMBL/GenBank/DDBJ databases">
        <title>Gluconobacter oxydans NBRC 3293 whole genome sequence.</title>
        <authorList>
            <person name="Matsutani M."/>
            <person name="Yakushi T."/>
            <person name="Matsushita K."/>
        </authorList>
    </citation>
    <scope>NUCLEOTIDE SEQUENCE [LARGE SCALE GENOMIC DNA]</scope>
    <source>
        <strain evidence="2 3">NBRC 3293</strain>
    </source>
</reference>
<gene>
    <name evidence="2" type="ORF">NBRC3293_1514</name>
</gene>
<protein>
    <recommendedName>
        <fullName evidence="4">Iron uptake protein</fullName>
    </recommendedName>
</protein>
<accession>A0A829X2E0</accession>
<keyword evidence="1" id="KW-0812">Transmembrane</keyword>
<evidence type="ECO:0000313" key="2">
    <source>
        <dbReference type="EMBL" id="GEM17017.1"/>
    </source>
</evidence>
<feature type="transmembrane region" description="Helical" evidence="1">
    <location>
        <begin position="24"/>
        <end position="51"/>
    </location>
</feature>
<comment type="caution">
    <text evidence="2">The sequence shown here is derived from an EMBL/GenBank/DDBJ whole genome shotgun (WGS) entry which is preliminary data.</text>
</comment>
<organism evidence="2 3">
    <name type="scientific">Gluconobacter oxydans NBRC 3293</name>
    <dbReference type="NCBI Taxonomy" id="1315969"/>
    <lineage>
        <taxon>Bacteria</taxon>
        <taxon>Pseudomonadati</taxon>
        <taxon>Pseudomonadota</taxon>
        <taxon>Alphaproteobacteria</taxon>
        <taxon>Acetobacterales</taxon>
        <taxon>Acetobacteraceae</taxon>
        <taxon>Gluconobacter</taxon>
    </lineage>
</organism>